<reference evidence="2" key="1">
    <citation type="submission" date="2013-07" db="EMBL/GenBank/DDBJ databases">
        <title>Transcriptome sequencing and developmental regulation of gene expression in Anopheles aquasalis.</title>
        <authorList>
            <consortium name="Brazilian Malaria Network (MCT/CNPq/MS/SCTIE/DECIT/PRONEX 555648/2009-5) and Research Network on Bioactive Molecules from Arthropod Vectors (NAP-MOBIARVE"/>
            <consortium name="University of Sao Paulo)"/>
            <person name="Marinotti O."/>
            <person name="Ribeiro J.M.C."/>
            <person name="Costa-da-Silva A.L."/>
            <person name="Silva M.C.P."/>
            <person name="Lopes A.R."/>
            <person name="Barros M.S."/>
            <person name="Sa-Nunes A."/>
            <person name="Konjin B.B."/>
            <person name="Carvalho E."/>
            <person name="Suesdek L."/>
            <person name="Silva-Neto M.A.C."/>
            <person name="Capurro M.L."/>
        </authorList>
    </citation>
    <scope>NUCLEOTIDE SEQUENCE</scope>
    <source>
        <tissue evidence="2">Whole body</tissue>
    </source>
</reference>
<dbReference type="EMBL" id="GAMD01000394">
    <property type="protein sequence ID" value="JAB01197.1"/>
    <property type="molecule type" value="mRNA"/>
</dbReference>
<name>T1DU79_ANOAQ</name>
<keyword evidence="1" id="KW-0812">Transmembrane</keyword>
<organism evidence="2">
    <name type="scientific">Anopheles aquasalis</name>
    <name type="common">Malaria mosquito</name>
    <dbReference type="NCBI Taxonomy" id="42839"/>
    <lineage>
        <taxon>Eukaryota</taxon>
        <taxon>Metazoa</taxon>
        <taxon>Ecdysozoa</taxon>
        <taxon>Arthropoda</taxon>
        <taxon>Hexapoda</taxon>
        <taxon>Insecta</taxon>
        <taxon>Pterygota</taxon>
        <taxon>Neoptera</taxon>
        <taxon>Endopterygota</taxon>
        <taxon>Diptera</taxon>
        <taxon>Nematocera</taxon>
        <taxon>Culicoidea</taxon>
        <taxon>Culicidae</taxon>
        <taxon>Anophelinae</taxon>
        <taxon>Anopheles</taxon>
    </lineage>
</organism>
<accession>T1DU79</accession>
<keyword evidence="1" id="KW-1133">Transmembrane helix</keyword>
<proteinExistence type="evidence at transcript level"/>
<sequence length="319" mass="35788">DATDQETTGCTTVGAAEKILLLVLLAIATSRICLTVVMVVVMMVMMFFLFLFFRDERFLFSGFGSGSGVEAIGGGSSSSSESSMMAFFLRLKVAGPRKDFSKMAISRGSRMFSSGSQVLCRWLQPFHLTQYSALPARTRFFMIFFGGINAIVSVVHVSVVGLPAGDAIPDPLSSLILCLVSFLSNPLRRASGIMMRLLPLVEGVFLFHFRVPYASVFLRTLEHHFPPTPPRWARVSLFQRKFLEHRSFRCWNGFRCGLLFWLKALVKIVYHGWFSWCLLLRSTFPLSPYARDGKTKQTPLPHSPGPWFASFTFSPQLSH</sequence>
<feature type="transmembrane region" description="Helical" evidence="1">
    <location>
        <begin position="140"/>
        <end position="162"/>
    </location>
</feature>
<feature type="non-terminal residue" evidence="2">
    <location>
        <position position="1"/>
    </location>
</feature>
<protein>
    <submittedName>
        <fullName evidence="2">Uncharacterized protein</fullName>
    </submittedName>
</protein>
<evidence type="ECO:0000256" key="1">
    <source>
        <dbReference type="SAM" id="Phobius"/>
    </source>
</evidence>
<keyword evidence="1" id="KW-0472">Membrane</keyword>
<feature type="transmembrane region" description="Helical" evidence="1">
    <location>
        <begin position="20"/>
        <end position="53"/>
    </location>
</feature>
<evidence type="ECO:0000313" key="2">
    <source>
        <dbReference type="EMBL" id="JAB01197.1"/>
    </source>
</evidence>
<dbReference type="AlphaFoldDB" id="T1DU79"/>
<feature type="transmembrane region" description="Helical" evidence="1">
    <location>
        <begin position="168"/>
        <end position="187"/>
    </location>
</feature>